<dbReference type="InterPro" id="IPR051537">
    <property type="entry name" value="DNA_Adenine_Mtase"/>
</dbReference>
<evidence type="ECO:0000256" key="6">
    <source>
        <dbReference type="ARBA" id="ARBA00047942"/>
    </source>
</evidence>
<dbReference type="Pfam" id="PF02384">
    <property type="entry name" value="N6_Mtase"/>
    <property type="match status" value="1"/>
</dbReference>
<dbReference type="InterPro" id="IPR022749">
    <property type="entry name" value="D12N6_MeTrfase_N"/>
</dbReference>
<evidence type="ECO:0000256" key="4">
    <source>
        <dbReference type="ARBA" id="ARBA00022691"/>
    </source>
</evidence>
<dbReference type="GO" id="GO:0032259">
    <property type="term" value="P:methylation"/>
    <property type="evidence" value="ECO:0007669"/>
    <property type="project" value="UniProtKB-KW"/>
</dbReference>
<feature type="domain" description="N6 adenine-specific DNA methyltransferase N-terminal" evidence="8">
    <location>
        <begin position="14"/>
        <end position="142"/>
    </location>
</feature>
<reference evidence="9 10" key="1">
    <citation type="submission" date="2019-08" db="EMBL/GenBank/DDBJ databases">
        <title>In-depth cultivation of the pig gut microbiome towards novel bacterial diversity and tailored functional studies.</title>
        <authorList>
            <person name="Wylensek D."/>
            <person name="Hitch T.C.A."/>
            <person name="Clavel T."/>
        </authorList>
    </citation>
    <scope>NUCLEOTIDE SEQUENCE [LARGE SCALE GENOMIC DNA]</scope>
    <source>
        <strain evidence="9 10">Oil+RF-744-WCA-WT-13</strain>
    </source>
</reference>
<evidence type="ECO:0000313" key="9">
    <source>
        <dbReference type="EMBL" id="MST82960.1"/>
    </source>
</evidence>
<name>A0A7X2TPT5_9FIRM</name>
<evidence type="ECO:0000313" key="10">
    <source>
        <dbReference type="Proteomes" id="UP000466864"/>
    </source>
</evidence>
<dbReference type="GO" id="GO:0003677">
    <property type="term" value="F:DNA binding"/>
    <property type="evidence" value="ECO:0007669"/>
    <property type="project" value="InterPro"/>
</dbReference>
<dbReference type="GO" id="GO:0009007">
    <property type="term" value="F:site-specific DNA-methyltransferase (adenine-specific) activity"/>
    <property type="evidence" value="ECO:0007669"/>
    <property type="project" value="UniProtKB-EC"/>
</dbReference>
<evidence type="ECO:0000256" key="1">
    <source>
        <dbReference type="ARBA" id="ARBA00011900"/>
    </source>
</evidence>
<feature type="domain" description="DNA methylase adenine-specific" evidence="7">
    <location>
        <begin position="155"/>
        <end position="472"/>
    </location>
</feature>
<dbReference type="EMBL" id="VUMV01000011">
    <property type="protein sequence ID" value="MST82960.1"/>
    <property type="molecule type" value="Genomic_DNA"/>
</dbReference>
<dbReference type="GO" id="GO:0009307">
    <property type="term" value="P:DNA restriction-modification system"/>
    <property type="evidence" value="ECO:0007669"/>
    <property type="project" value="UniProtKB-KW"/>
</dbReference>
<accession>A0A7X2TPT5</accession>
<evidence type="ECO:0000259" key="8">
    <source>
        <dbReference type="Pfam" id="PF12161"/>
    </source>
</evidence>
<evidence type="ECO:0000256" key="3">
    <source>
        <dbReference type="ARBA" id="ARBA00022679"/>
    </source>
</evidence>
<dbReference type="EC" id="2.1.1.72" evidence="1"/>
<dbReference type="InterPro" id="IPR029063">
    <property type="entry name" value="SAM-dependent_MTases_sf"/>
</dbReference>
<comment type="caution">
    <text evidence="9">The sequence shown here is derived from an EMBL/GenBank/DDBJ whole genome shotgun (WGS) entry which is preliminary data.</text>
</comment>
<dbReference type="Gene3D" id="3.40.50.150">
    <property type="entry name" value="Vaccinia Virus protein VP39"/>
    <property type="match status" value="1"/>
</dbReference>
<dbReference type="GO" id="GO:0008170">
    <property type="term" value="F:N-methyltransferase activity"/>
    <property type="evidence" value="ECO:0007669"/>
    <property type="project" value="InterPro"/>
</dbReference>
<dbReference type="Pfam" id="PF12161">
    <property type="entry name" value="HsdM_N"/>
    <property type="match status" value="1"/>
</dbReference>
<sequence>MSDATNNNSFDYVNEIWNIADYVRDVIKRSEYNRVILPFTLLRRLECALEPTRDAVLDAFAQHEAEWGRESDNYCQSSRKAFYNITNFRLNNLGASNTLDALTEYINGFSPNAREILVKFKMEETCKTLQEHGMLYMVCQKFSAFDLSPETVSDRMMSDIYEHLIQRYGEEIAEDAEDFMTPKDIVRLAVGCVFANDDELMNSDKGIIRTLYDGCAGTGGFITDALEQLDEWHADKKMKAPALIVPYGQEIEAESWALCKASLLLRNIDNADSDIYDSIKDLSAHIAYGDTLSDDKYPSSTFNFQLTNPPYGKKFEKEKEDVEEESNRLGFNGRFGAGLPPISDGSMLFLQNVCSKFAPVSEGGGRAGIVLSASPLFTGDAGSGCSNIRRWLFEKDYIDCIIKLGTQEFFRTGINTYLWVLTNNKPENRKGYIQLIDASEMKVPMRKSLGNKRYEISEEQRDWIIDTYVNGKVNEHSVIVPYTDFMYRKVTTQQPLHMKIVLTSDKIDAFLKNLPKGLAKLSDDNKRVLESELTAAMSQHSENAYGWQDKFAKDARKAMTSPNVTAGVLSKAIVDAFGVRDPKFPAVKDRNGNYIPDPELKDTENIPFLQSFDNYMQTEVLPYAPETWIDESVRDSGPLQDGKIGVVGTNISFNNYFYHYEEPRKPEEIAKEIIELEKGLGSFEEEFLK</sequence>
<dbReference type="PANTHER" id="PTHR42933">
    <property type="entry name" value="SLR6095 PROTEIN"/>
    <property type="match status" value="1"/>
</dbReference>
<evidence type="ECO:0000259" key="7">
    <source>
        <dbReference type="Pfam" id="PF02384"/>
    </source>
</evidence>
<dbReference type="Proteomes" id="UP000466864">
    <property type="component" value="Unassembled WGS sequence"/>
</dbReference>
<evidence type="ECO:0000256" key="5">
    <source>
        <dbReference type="ARBA" id="ARBA00022747"/>
    </source>
</evidence>
<organism evidence="9 10">
    <name type="scientific">Bilifractor porci</name>
    <dbReference type="NCBI Taxonomy" id="2606636"/>
    <lineage>
        <taxon>Bacteria</taxon>
        <taxon>Bacillati</taxon>
        <taxon>Bacillota</taxon>
        <taxon>Clostridia</taxon>
        <taxon>Lachnospirales</taxon>
        <taxon>Lachnospiraceae</taxon>
        <taxon>Bilifractor</taxon>
    </lineage>
</organism>
<gene>
    <name evidence="9" type="ORF">FYJ60_11680</name>
</gene>
<evidence type="ECO:0000256" key="2">
    <source>
        <dbReference type="ARBA" id="ARBA00022603"/>
    </source>
</evidence>
<dbReference type="SUPFAM" id="SSF53335">
    <property type="entry name" value="S-adenosyl-L-methionine-dependent methyltransferases"/>
    <property type="match status" value="1"/>
</dbReference>
<keyword evidence="10" id="KW-1185">Reference proteome</keyword>
<proteinExistence type="predicted"/>
<keyword evidence="2 9" id="KW-0489">Methyltransferase</keyword>
<protein>
    <recommendedName>
        <fullName evidence="1">site-specific DNA-methyltransferase (adenine-specific)</fullName>
        <ecNumber evidence="1">2.1.1.72</ecNumber>
    </recommendedName>
</protein>
<comment type="catalytic activity">
    <reaction evidence="6">
        <text>a 2'-deoxyadenosine in DNA + S-adenosyl-L-methionine = an N(6)-methyl-2'-deoxyadenosine in DNA + S-adenosyl-L-homocysteine + H(+)</text>
        <dbReference type="Rhea" id="RHEA:15197"/>
        <dbReference type="Rhea" id="RHEA-COMP:12418"/>
        <dbReference type="Rhea" id="RHEA-COMP:12419"/>
        <dbReference type="ChEBI" id="CHEBI:15378"/>
        <dbReference type="ChEBI" id="CHEBI:57856"/>
        <dbReference type="ChEBI" id="CHEBI:59789"/>
        <dbReference type="ChEBI" id="CHEBI:90615"/>
        <dbReference type="ChEBI" id="CHEBI:90616"/>
        <dbReference type="EC" id="2.1.1.72"/>
    </reaction>
</comment>
<keyword evidence="5" id="KW-0680">Restriction system</keyword>
<dbReference type="AlphaFoldDB" id="A0A7X2TPT5"/>
<keyword evidence="3 9" id="KW-0808">Transferase</keyword>
<keyword evidence="4" id="KW-0949">S-adenosyl-L-methionine</keyword>
<dbReference type="RefSeq" id="WP_154458865.1">
    <property type="nucleotide sequence ID" value="NZ_VUMV01000011.1"/>
</dbReference>
<dbReference type="InterPro" id="IPR003356">
    <property type="entry name" value="DNA_methylase_A-5"/>
</dbReference>
<dbReference type="PRINTS" id="PR00507">
    <property type="entry name" value="N12N6MTFRASE"/>
</dbReference>
<dbReference type="PANTHER" id="PTHR42933:SF3">
    <property type="entry name" value="TYPE I RESTRICTION ENZYME MJAVIII METHYLASE SUBUNIT"/>
    <property type="match status" value="1"/>
</dbReference>